<accession>A0A9P6E4V4</accession>
<sequence length="82" mass="9191">IIAVEMGVRALIAAGYQDTTIIVRSDNEGVVQALTKLTWTTNHGLFTVLERIYRLCKRHELKLQAKWVSTKVNPADKPSRGV</sequence>
<evidence type="ECO:0000313" key="1">
    <source>
        <dbReference type="EMBL" id="KAF9522459.1"/>
    </source>
</evidence>
<evidence type="ECO:0000313" key="2">
    <source>
        <dbReference type="Proteomes" id="UP000807306"/>
    </source>
</evidence>
<dbReference type="AlphaFoldDB" id="A0A9P6E4V4"/>
<name>A0A9P6E4V4_9AGAR</name>
<comment type="caution">
    <text evidence="1">The sequence shown here is derived from an EMBL/GenBank/DDBJ whole genome shotgun (WGS) entry which is preliminary data.</text>
</comment>
<gene>
    <name evidence="1" type="ORF">CPB83DRAFT_736498</name>
</gene>
<protein>
    <submittedName>
        <fullName evidence="1">Uncharacterized protein</fullName>
    </submittedName>
</protein>
<dbReference type="InterPro" id="IPR036397">
    <property type="entry name" value="RNaseH_sf"/>
</dbReference>
<dbReference type="GO" id="GO:0003676">
    <property type="term" value="F:nucleic acid binding"/>
    <property type="evidence" value="ECO:0007669"/>
    <property type="project" value="InterPro"/>
</dbReference>
<keyword evidence="2" id="KW-1185">Reference proteome</keyword>
<dbReference type="Gene3D" id="3.30.420.10">
    <property type="entry name" value="Ribonuclease H-like superfamily/Ribonuclease H"/>
    <property type="match status" value="1"/>
</dbReference>
<feature type="non-terminal residue" evidence="1">
    <location>
        <position position="1"/>
    </location>
</feature>
<proteinExistence type="predicted"/>
<dbReference type="EMBL" id="MU157945">
    <property type="protein sequence ID" value="KAF9522459.1"/>
    <property type="molecule type" value="Genomic_DNA"/>
</dbReference>
<dbReference type="OrthoDB" id="3255824at2759"/>
<feature type="non-terminal residue" evidence="1">
    <location>
        <position position="82"/>
    </location>
</feature>
<reference evidence="1" key="1">
    <citation type="submission" date="2020-11" db="EMBL/GenBank/DDBJ databases">
        <authorList>
            <consortium name="DOE Joint Genome Institute"/>
            <person name="Ahrendt S."/>
            <person name="Riley R."/>
            <person name="Andreopoulos W."/>
            <person name="Labutti K."/>
            <person name="Pangilinan J."/>
            <person name="Ruiz-Duenas F.J."/>
            <person name="Barrasa J.M."/>
            <person name="Sanchez-Garcia M."/>
            <person name="Camarero S."/>
            <person name="Miyauchi S."/>
            <person name="Serrano A."/>
            <person name="Linde D."/>
            <person name="Babiker R."/>
            <person name="Drula E."/>
            <person name="Ayuso-Fernandez I."/>
            <person name="Pacheco R."/>
            <person name="Padilla G."/>
            <person name="Ferreira P."/>
            <person name="Barriuso J."/>
            <person name="Kellner H."/>
            <person name="Castanera R."/>
            <person name="Alfaro M."/>
            <person name="Ramirez L."/>
            <person name="Pisabarro A.G."/>
            <person name="Kuo A."/>
            <person name="Tritt A."/>
            <person name="Lipzen A."/>
            <person name="He G."/>
            <person name="Yan M."/>
            <person name="Ng V."/>
            <person name="Cullen D."/>
            <person name="Martin F."/>
            <person name="Rosso M.-N."/>
            <person name="Henrissat B."/>
            <person name="Hibbett D."/>
            <person name="Martinez A.T."/>
            <person name="Grigoriev I.V."/>
        </authorList>
    </citation>
    <scope>NUCLEOTIDE SEQUENCE</scope>
    <source>
        <strain evidence="1">CBS 506.95</strain>
    </source>
</reference>
<dbReference type="Proteomes" id="UP000807306">
    <property type="component" value="Unassembled WGS sequence"/>
</dbReference>
<organism evidence="1 2">
    <name type="scientific">Crepidotus variabilis</name>
    <dbReference type="NCBI Taxonomy" id="179855"/>
    <lineage>
        <taxon>Eukaryota</taxon>
        <taxon>Fungi</taxon>
        <taxon>Dikarya</taxon>
        <taxon>Basidiomycota</taxon>
        <taxon>Agaricomycotina</taxon>
        <taxon>Agaricomycetes</taxon>
        <taxon>Agaricomycetidae</taxon>
        <taxon>Agaricales</taxon>
        <taxon>Agaricineae</taxon>
        <taxon>Crepidotaceae</taxon>
        <taxon>Crepidotus</taxon>
    </lineage>
</organism>